<feature type="region of interest" description="Disordered" evidence="1">
    <location>
        <begin position="320"/>
        <end position="431"/>
    </location>
</feature>
<evidence type="ECO:0000313" key="4">
    <source>
        <dbReference type="Proteomes" id="UP001596099"/>
    </source>
</evidence>
<dbReference type="Gene3D" id="2.60.40.10">
    <property type="entry name" value="Immunoglobulins"/>
    <property type="match status" value="2"/>
</dbReference>
<dbReference type="SUPFAM" id="SSF117070">
    <property type="entry name" value="LEA14-like"/>
    <property type="match status" value="2"/>
</dbReference>
<name>A0ABD5RIF4_9EURY</name>
<evidence type="ECO:0000259" key="2">
    <source>
        <dbReference type="SMART" id="SM00769"/>
    </source>
</evidence>
<dbReference type="AlphaFoldDB" id="A0ABD5RIF4"/>
<proteinExistence type="predicted"/>
<sequence length="446" mass="46902">MGVRRALFGTKKRVVLTVLLVLVTSVVGAYMLGIVGTPAVTGVENRFGAVDDNETTIHTDLGVSNPNPVGVQLGGASVAYTVWMNDVEMAEGGRDGLDLPRGDSTIGFTTQMDNERIPAWWVSHIRNDERTTVNIDATAHSSTLGRSFDLPQERTIRTNLIGQFRSTEDREVNANHRLISDPVLVVRETDARWGNVTERRTPIDMSMTVYNPKTVPYVVTEIGYNVTMNDVRVGNGTTDEVYTIPGGTEKTLDATTAIENDRLDEWWVSHLQNDQRTDLRITFHAKVELPNGDTLRVPLDALTYTRTIETDIFGTKNASTAAGSAANGSGSDSTATPASGATTTGTTATATTTDDGGLLGDGSTDATDTASTPEPTDRTATDSTPTTTETLLGGGSGTDGDPTTTDGSGGNGGTDGGGNGTETDDGGLLGAVRAAASHGMLNSLVT</sequence>
<evidence type="ECO:0000313" key="3">
    <source>
        <dbReference type="EMBL" id="MFC5970329.1"/>
    </source>
</evidence>
<dbReference type="Pfam" id="PF03168">
    <property type="entry name" value="LEA_2"/>
    <property type="match status" value="2"/>
</dbReference>
<feature type="compositionally biased region" description="Low complexity" evidence="1">
    <location>
        <begin position="381"/>
        <end position="391"/>
    </location>
</feature>
<comment type="caution">
    <text evidence="3">The sequence shown here is derived from an EMBL/GenBank/DDBJ whole genome shotgun (WGS) entry which is preliminary data.</text>
</comment>
<reference evidence="3 4" key="1">
    <citation type="journal article" date="2019" name="Int. J. Syst. Evol. Microbiol.">
        <title>The Global Catalogue of Microorganisms (GCM) 10K type strain sequencing project: providing services to taxonomists for standard genome sequencing and annotation.</title>
        <authorList>
            <consortium name="The Broad Institute Genomics Platform"/>
            <consortium name="The Broad Institute Genome Sequencing Center for Infectious Disease"/>
            <person name="Wu L."/>
            <person name="Ma J."/>
        </authorList>
    </citation>
    <scope>NUCLEOTIDE SEQUENCE [LARGE SCALE GENOMIC DNA]</scope>
    <source>
        <strain evidence="3 4">CGMCC 1.12543</strain>
    </source>
</reference>
<dbReference type="EMBL" id="JBHSQH010000001">
    <property type="protein sequence ID" value="MFC5970329.1"/>
    <property type="molecule type" value="Genomic_DNA"/>
</dbReference>
<feature type="compositionally biased region" description="Low complexity" evidence="1">
    <location>
        <begin position="320"/>
        <end position="373"/>
    </location>
</feature>
<dbReference type="InterPro" id="IPR013990">
    <property type="entry name" value="WHy-dom"/>
</dbReference>
<dbReference type="InterPro" id="IPR004864">
    <property type="entry name" value="LEA_2"/>
</dbReference>
<dbReference type="RefSeq" id="WP_247419217.1">
    <property type="nucleotide sequence ID" value="NZ_JALLGW010000002.1"/>
</dbReference>
<evidence type="ECO:0000256" key="1">
    <source>
        <dbReference type="SAM" id="MobiDB-lite"/>
    </source>
</evidence>
<dbReference type="Proteomes" id="UP001596099">
    <property type="component" value="Unassembled WGS sequence"/>
</dbReference>
<gene>
    <name evidence="3" type="ORF">ACFPYI_03205</name>
</gene>
<protein>
    <submittedName>
        <fullName evidence="3">LEA type 2 family protein</fullName>
    </submittedName>
</protein>
<keyword evidence="4" id="KW-1185">Reference proteome</keyword>
<feature type="compositionally biased region" description="Gly residues" evidence="1">
    <location>
        <begin position="407"/>
        <end position="420"/>
    </location>
</feature>
<feature type="domain" description="Water stress and hypersensitive response" evidence="2">
    <location>
        <begin position="186"/>
        <end position="304"/>
    </location>
</feature>
<dbReference type="SMART" id="SM00769">
    <property type="entry name" value="WHy"/>
    <property type="match status" value="2"/>
</dbReference>
<dbReference type="InterPro" id="IPR013783">
    <property type="entry name" value="Ig-like_fold"/>
</dbReference>
<organism evidence="3 4">
    <name type="scientific">Halomarina salina</name>
    <dbReference type="NCBI Taxonomy" id="1872699"/>
    <lineage>
        <taxon>Archaea</taxon>
        <taxon>Methanobacteriati</taxon>
        <taxon>Methanobacteriota</taxon>
        <taxon>Stenosarchaea group</taxon>
        <taxon>Halobacteria</taxon>
        <taxon>Halobacteriales</taxon>
        <taxon>Natronomonadaceae</taxon>
        <taxon>Halomarina</taxon>
    </lineage>
</organism>
<accession>A0ABD5RIF4</accession>
<feature type="domain" description="Water stress and hypersensitive response" evidence="2">
    <location>
        <begin position="40"/>
        <end position="157"/>
    </location>
</feature>